<dbReference type="Pfam" id="PF00172">
    <property type="entry name" value="Zn_clus"/>
    <property type="match status" value="1"/>
</dbReference>
<dbReference type="SUPFAM" id="SSF57701">
    <property type="entry name" value="Zn2/Cys6 DNA-binding domain"/>
    <property type="match status" value="1"/>
</dbReference>
<dbReference type="Proteomes" id="UP001215598">
    <property type="component" value="Unassembled WGS sequence"/>
</dbReference>
<feature type="domain" description="Zn(2)-C6 fungal-type" evidence="9">
    <location>
        <begin position="18"/>
        <end position="50"/>
    </location>
</feature>
<dbReference type="GO" id="GO:0000981">
    <property type="term" value="F:DNA-binding transcription factor activity, RNA polymerase II-specific"/>
    <property type="evidence" value="ECO:0007669"/>
    <property type="project" value="InterPro"/>
</dbReference>
<keyword evidence="7" id="KW-0539">Nucleus</keyword>
<feature type="region of interest" description="Disordered" evidence="8">
    <location>
        <begin position="100"/>
        <end position="120"/>
    </location>
</feature>
<reference evidence="10" key="1">
    <citation type="submission" date="2023-03" db="EMBL/GenBank/DDBJ databases">
        <title>Massive genome expansion in bonnet fungi (Mycena s.s.) driven by repeated elements and novel gene families across ecological guilds.</title>
        <authorList>
            <consortium name="Lawrence Berkeley National Laboratory"/>
            <person name="Harder C.B."/>
            <person name="Miyauchi S."/>
            <person name="Viragh M."/>
            <person name="Kuo A."/>
            <person name="Thoen E."/>
            <person name="Andreopoulos B."/>
            <person name="Lu D."/>
            <person name="Skrede I."/>
            <person name="Drula E."/>
            <person name="Henrissat B."/>
            <person name="Morin E."/>
            <person name="Kohler A."/>
            <person name="Barry K."/>
            <person name="LaButti K."/>
            <person name="Morin E."/>
            <person name="Salamov A."/>
            <person name="Lipzen A."/>
            <person name="Mereny Z."/>
            <person name="Hegedus B."/>
            <person name="Baldrian P."/>
            <person name="Stursova M."/>
            <person name="Weitz H."/>
            <person name="Taylor A."/>
            <person name="Grigoriev I.V."/>
            <person name="Nagy L.G."/>
            <person name="Martin F."/>
            <person name="Kauserud H."/>
        </authorList>
    </citation>
    <scope>NUCLEOTIDE SEQUENCE</scope>
    <source>
        <strain evidence="10">CBHHK182m</strain>
    </source>
</reference>
<comment type="subcellular location">
    <subcellularLocation>
        <location evidence="1">Nucleus</location>
    </subcellularLocation>
</comment>
<dbReference type="CDD" id="cd00067">
    <property type="entry name" value="GAL4"/>
    <property type="match status" value="1"/>
</dbReference>
<evidence type="ECO:0000256" key="7">
    <source>
        <dbReference type="ARBA" id="ARBA00023242"/>
    </source>
</evidence>
<name>A0AAD7MKA3_9AGAR</name>
<dbReference type="InterPro" id="IPR007219">
    <property type="entry name" value="XnlR_reg_dom"/>
</dbReference>
<dbReference type="EMBL" id="JARKIB010000234">
    <property type="protein sequence ID" value="KAJ7721047.1"/>
    <property type="molecule type" value="Genomic_DNA"/>
</dbReference>
<dbReference type="Gene3D" id="4.10.240.10">
    <property type="entry name" value="Zn(2)-C6 fungal-type DNA-binding domain"/>
    <property type="match status" value="1"/>
</dbReference>
<evidence type="ECO:0000313" key="10">
    <source>
        <dbReference type="EMBL" id="KAJ7721047.1"/>
    </source>
</evidence>
<dbReference type="Pfam" id="PF04082">
    <property type="entry name" value="Fungal_trans"/>
    <property type="match status" value="1"/>
</dbReference>
<dbReference type="CDD" id="cd12148">
    <property type="entry name" value="fungal_TF_MHR"/>
    <property type="match status" value="1"/>
</dbReference>
<keyword evidence="11" id="KW-1185">Reference proteome</keyword>
<sequence>MPKESVEPKIRAPYSSQACTICRSKKSKCDGVKPVCGSCEVSGRANECVWGKASTSRKPRTEAHFEALRRRVDLLEGYVERLEAMLAKCVCQNATTHVQFRPSEPPAEYSEKEDSDPEDLLDSDEEIAQDLYAPMQSLKLDDRAGGLFIHGITLPVRLDSQEVSQPPESRQPDASYILCVDDMDIAHCHPNIDWSRHLPPEVSLDRREHDEILAFAFKFLTMWCLRVMPSLFLRDMYRALSAPRSESPPRTPNYSPLLHNAILSISAVYSDNPYLRDPKTREVFAKAAKASLEIECQKPTICLVPALAFIGSYHADAGDRFLADLFFSMSTKISMDLGLAVDCTVWVNAGLISREEMLARNWAHWTIYAMDVAWALFFGRDFFGAPADRRTVPPPHVDSEFDQLAWYHAPAKIPPQPNYLTLVFFHSSSLFAIARKIIDILNNLATARQDFRQVDEQITIIDLELHKWKSDLPAPLDLTLANKSKSTPQRLMLHCQYWWCFIVLHRPFFNRRSHPTQVHLDGQIDHVKLCLRAAENIMEVLETWSQIYTLGLTPLPLVQIMFGAGTVFLLRALQSTASPRIAYGALQTALAQVKQCIEYMREMGRTFRSATRTANMLQALLNDKLQPIIARRLTQKGVPISALGPSASSAPGTSSSSAAGPPQSAAPAPGPSSSLTSTPESHSSPSSDGERLTTTSTYAPTYDLNHLLPTSVPAYPSWPNAPHVPQNIDWSQQQTPQAQTDWSQQSQTATTSSSQNPWSQPHDQPPPTWDFIPQHSESDHDHSGFQYEAYPTGDDNGYPELDPDMSAFMGLPGFDRFWAQDAGNSNVRPPNVGIITMPR</sequence>
<dbReference type="GO" id="GO:0006351">
    <property type="term" value="P:DNA-templated transcription"/>
    <property type="evidence" value="ECO:0007669"/>
    <property type="project" value="InterPro"/>
</dbReference>
<keyword evidence="3" id="KW-0862">Zinc</keyword>
<evidence type="ECO:0000256" key="5">
    <source>
        <dbReference type="ARBA" id="ARBA00023125"/>
    </source>
</evidence>
<protein>
    <recommendedName>
        <fullName evidence="9">Zn(2)-C6 fungal-type domain-containing protein</fullName>
    </recommendedName>
</protein>
<feature type="compositionally biased region" description="Low complexity" evidence="8">
    <location>
        <begin position="642"/>
        <end position="687"/>
    </location>
</feature>
<dbReference type="PANTHER" id="PTHR31313:SF81">
    <property type="entry name" value="TY1 ENHANCER ACTIVATOR"/>
    <property type="match status" value="1"/>
</dbReference>
<keyword evidence="4" id="KW-0805">Transcription regulation</keyword>
<feature type="region of interest" description="Disordered" evidence="8">
    <location>
        <begin position="642"/>
        <end position="694"/>
    </location>
</feature>
<dbReference type="InterPro" id="IPR036864">
    <property type="entry name" value="Zn2-C6_fun-type_DNA-bd_sf"/>
</dbReference>
<dbReference type="InterPro" id="IPR001138">
    <property type="entry name" value="Zn2Cys6_DnaBD"/>
</dbReference>
<feature type="region of interest" description="Disordered" evidence="8">
    <location>
        <begin position="717"/>
        <end position="791"/>
    </location>
</feature>
<keyword evidence="6" id="KW-0804">Transcription</keyword>
<feature type="compositionally biased region" description="Acidic residues" evidence="8">
    <location>
        <begin position="111"/>
        <end position="120"/>
    </location>
</feature>
<dbReference type="AlphaFoldDB" id="A0AAD7MKA3"/>
<dbReference type="InterPro" id="IPR051615">
    <property type="entry name" value="Transcr_Regulatory_Elem"/>
</dbReference>
<dbReference type="GO" id="GO:0005634">
    <property type="term" value="C:nucleus"/>
    <property type="evidence" value="ECO:0007669"/>
    <property type="project" value="UniProtKB-SubCell"/>
</dbReference>
<evidence type="ECO:0000256" key="8">
    <source>
        <dbReference type="SAM" id="MobiDB-lite"/>
    </source>
</evidence>
<dbReference type="SMART" id="SM00066">
    <property type="entry name" value="GAL4"/>
    <property type="match status" value="1"/>
</dbReference>
<keyword evidence="5" id="KW-0238">DNA-binding</keyword>
<evidence type="ECO:0000259" key="9">
    <source>
        <dbReference type="PROSITE" id="PS50048"/>
    </source>
</evidence>
<dbReference type="GO" id="GO:0008270">
    <property type="term" value="F:zinc ion binding"/>
    <property type="evidence" value="ECO:0007669"/>
    <property type="project" value="InterPro"/>
</dbReference>
<dbReference type="PANTHER" id="PTHR31313">
    <property type="entry name" value="TY1 ENHANCER ACTIVATOR"/>
    <property type="match status" value="1"/>
</dbReference>
<comment type="caution">
    <text evidence="10">The sequence shown here is derived from an EMBL/GenBank/DDBJ whole genome shotgun (WGS) entry which is preliminary data.</text>
</comment>
<evidence type="ECO:0000256" key="6">
    <source>
        <dbReference type="ARBA" id="ARBA00023163"/>
    </source>
</evidence>
<evidence type="ECO:0000256" key="3">
    <source>
        <dbReference type="ARBA" id="ARBA00022833"/>
    </source>
</evidence>
<dbReference type="GO" id="GO:0003677">
    <property type="term" value="F:DNA binding"/>
    <property type="evidence" value="ECO:0007669"/>
    <property type="project" value="UniProtKB-KW"/>
</dbReference>
<evidence type="ECO:0000313" key="11">
    <source>
        <dbReference type="Proteomes" id="UP001215598"/>
    </source>
</evidence>
<evidence type="ECO:0000256" key="2">
    <source>
        <dbReference type="ARBA" id="ARBA00022723"/>
    </source>
</evidence>
<evidence type="ECO:0000256" key="1">
    <source>
        <dbReference type="ARBA" id="ARBA00004123"/>
    </source>
</evidence>
<dbReference type="PROSITE" id="PS00463">
    <property type="entry name" value="ZN2_CY6_FUNGAL_1"/>
    <property type="match status" value="1"/>
</dbReference>
<evidence type="ECO:0000256" key="4">
    <source>
        <dbReference type="ARBA" id="ARBA00023015"/>
    </source>
</evidence>
<proteinExistence type="predicted"/>
<gene>
    <name evidence="10" type="ORF">B0H16DRAFT_1699809</name>
</gene>
<dbReference type="PROSITE" id="PS50048">
    <property type="entry name" value="ZN2_CY6_FUNGAL_2"/>
    <property type="match status" value="1"/>
</dbReference>
<accession>A0AAD7MKA3</accession>
<feature type="compositionally biased region" description="Low complexity" evidence="8">
    <location>
        <begin position="737"/>
        <end position="755"/>
    </location>
</feature>
<keyword evidence="2" id="KW-0479">Metal-binding</keyword>
<organism evidence="10 11">
    <name type="scientific">Mycena metata</name>
    <dbReference type="NCBI Taxonomy" id="1033252"/>
    <lineage>
        <taxon>Eukaryota</taxon>
        <taxon>Fungi</taxon>
        <taxon>Dikarya</taxon>
        <taxon>Basidiomycota</taxon>
        <taxon>Agaricomycotina</taxon>
        <taxon>Agaricomycetes</taxon>
        <taxon>Agaricomycetidae</taxon>
        <taxon>Agaricales</taxon>
        <taxon>Marasmiineae</taxon>
        <taxon>Mycenaceae</taxon>
        <taxon>Mycena</taxon>
    </lineage>
</organism>